<proteinExistence type="predicted"/>
<evidence type="ECO:0000313" key="2">
    <source>
        <dbReference type="EMBL" id="CAH2406376.1"/>
    </source>
</evidence>
<dbReference type="EMBL" id="CAKXZS010000044">
    <property type="protein sequence ID" value="CAH2406376.1"/>
    <property type="molecule type" value="Genomic_DNA"/>
</dbReference>
<evidence type="ECO:0000313" key="3">
    <source>
        <dbReference type="Proteomes" id="UP001152604"/>
    </source>
</evidence>
<dbReference type="Proteomes" id="UP001152604">
    <property type="component" value="Unassembled WGS sequence"/>
</dbReference>
<keyword evidence="1" id="KW-1133">Transmembrane helix</keyword>
<reference evidence="2" key="1">
    <citation type="submission" date="2022-03" db="EMBL/GenBank/DDBJ databases">
        <authorList>
            <person name="Brunel B."/>
        </authorList>
    </citation>
    <scope>NUCLEOTIDE SEQUENCE</scope>
    <source>
        <strain evidence="2">STM4922sample</strain>
    </source>
</reference>
<gene>
    <name evidence="2" type="ORF">MES4922_490073</name>
</gene>
<organism evidence="2 3">
    <name type="scientific">Mesorhizobium ventifaucium</name>
    <dbReference type="NCBI Taxonomy" id="666020"/>
    <lineage>
        <taxon>Bacteria</taxon>
        <taxon>Pseudomonadati</taxon>
        <taxon>Pseudomonadota</taxon>
        <taxon>Alphaproteobacteria</taxon>
        <taxon>Hyphomicrobiales</taxon>
        <taxon>Phyllobacteriaceae</taxon>
        <taxon>Mesorhizobium</taxon>
    </lineage>
</organism>
<keyword evidence="3" id="KW-1185">Reference proteome</keyword>
<evidence type="ECO:0000256" key="1">
    <source>
        <dbReference type="SAM" id="Phobius"/>
    </source>
</evidence>
<name>A0ABN8K7W5_9HYPH</name>
<comment type="caution">
    <text evidence="2">The sequence shown here is derived from an EMBL/GenBank/DDBJ whole genome shotgun (WGS) entry which is preliminary data.</text>
</comment>
<feature type="transmembrane region" description="Helical" evidence="1">
    <location>
        <begin position="83"/>
        <end position="107"/>
    </location>
</feature>
<feature type="transmembrane region" description="Helical" evidence="1">
    <location>
        <begin position="145"/>
        <end position="166"/>
    </location>
</feature>
<keyword evidence="1" id="KW-0472">Membrane</keyword>
<accession>A0ABN8K7W5</accession>
<sequence length="205" mass="21671">MALSIIARLAGALGYNFSSPCLLARYCMMAQLSHNTPLGRPLSSIIGVRWAGFRAIYSGERVWPHTSVSEWLSPAARANTRTLILLTLGFSMLSVSAGFFADFATAFRVDFRDALPSGFAAVFVADLAEALDALAAGFVALPAGFAAGLAAGFFAFFVVVFAIVVLPRGCCRQYGFFGARSSDKVARERSTSACIASARCTSAIA</sequence>
<keyword evidence="1" id="KW-0812">Transmembrane</keyword>
<protein>
    <submittedName>
        <fullName evidence="2">Uncharacterized protein</fullName>
    </submittedName>
</protein>